<evidence type="ECO:0000313" key="7">
    <source>
        <dbReference type="EMBL" id="EKM81829.1"/>
    </source>
</evidence>
<evidence type="ECO:0000256" key="1">
    <source>
        <dbReference type="ARBA" id="ARBA00001913"/>
    </source>
</evidence>
<dbReference type="KEGG" id="abp:AGABI1DRAFT70315"/>
<keyword evidence="6" id="KW-0472">Membrane</keyword>
<dbReference type="Proteomes" id="UP000008493">
    <property type="component" value="Unassembled WGS sequence"/>
</dbReference>
<dbReference type="AlphaFoldDB" id="K5W4U9"/>
<protein>
    <recommendedName>
        <fullName evidence="9">Alpha-1,2-Mannosidase</fullName>
    </recommendedName>
</protein>
<keyword evidence="5" id="KW-1015">Disulfide bond</keyword>
<dbReference type="HOGENOM" id="CLU_095895_0_0_1"/>
<organism evidence="7 8">
    <name type="scientific">Agaricus bisporus var. burnettii (strain JB137-S8 / ATCC MYA-4627 / FGSC 10392)</name>
    <name type="common">White button mushroom</name>
    <dbReference type="NCBI Taxonomy" id="597362"/>
    <lineage>
        <taxon>Eukaryota</taxon>
        <taxon>Fungi</taxon>
        <taxon>Dikarya</taxon>
        <taxon>Basidiomycota</taxon>
        <taxon>Agaricomycotina</taxon>
        <taxon>Agaricomycetes</taxon>
        <taxon>Agaricomycetidae</taxon>
        <taxon>Agaricales</taxon>
        <taxon>Agaricineae</taxon>
        <taxon>Agaricaceae</taxon>
        <taxon>Agaricus</taxon>
    </lineage>
</organism>
<dbReference type="InterPro" id="IPR012341">
    <property type="entry name" value="6hp_glycosidase-like_sf"/>
</dbReference>
<feature type="transmembrane region" description="Helical" evidence="6">
    <location>
        <begin position="6"/>
        <end position="26"/>
    </location>
</feature>
<dbReference type="GO" id="GO:0036503">
    <property type="term" value="P:ERAD pathway"/>
    <property type="evidence" value="ECO:0007669"/>
    <property type="project" value="UniProtKB-ARBA"/>
</dbReference>
<dbReference type="GO" id="GO:0005975">
    <property type="term" value="P:carbohydrate metabolic process"/>
    <property type="evidence" value="ECO:0007669"/>
    <property type="project" value="InterPro"/>
</dbReference>
<accession>K5W4U9</accession>
<dbReference type="SUPFAM" id="SSF48225">
    <property type="entry name" value="Seven-hairpin glycosidases"/>
    <property type="match status" value="1"/>
</dbReference>
<proteinExistence type="inferred from homology"/>
<evidence type="ECO:0000256" key="6">
    <source>
        <dbReference type="SAM" id="Phobius"/>
    </source>
</evidence>
<keyword evidence="8" id="KW-1185">Reference proteome</keyword>
<dbReference type="GeneID" id="18830872"/>
<dbReference type="Gene3D" id="1.50.10.10">
    <property type="match status" value="2"/>
</dbReference>
<evidence type="ECO:0000256" key="4">
    <source>
        <dbReference type="ARBA" id="ARBA00022801"/>
    </source>
</evidence>
<feature type="non-terminal residue" evidence="7">
    <location>
        <position position="1"/>
    </location>
</feature>
<keyword evidence="4" id="KW-0378">Hydrolase</keyword>
<dbReference type="GO" id="GO:0004571">
    <property type="term" value="F:mannosyl-oligosaccharide 1,2-alpha-mannosidase activity"/>
    <property type="evidence" value="ECO:0007669"/>
    <property type="project" value="UniProtKB-EC"/>
</dbReference>
<dbReference type="Pfam" id="PF01532">
    <property type="entry name" value="Glyco_hydro_47"/>
    <property type="match status" value="1"/>
</dbReference>
<comment type="similarity">
    <text evidence="3">Belongs to the glycosyl hydrolase 47 family.</text>
</comment>
<dbReference type="InterPro" id="IPR036026">
    <property type="entry name" value="Seven-hairpin_glycosidases"/>
</dbReference>
<dbReference type="EMBL" id="JH971387">
    <property type="protein sequence ID" value="EKM81829.1"/>
    <property type="molecule type" value="Genomic_DNA"/>
</dbReference>
<dbReference type="OrthoDB" id="8118055at2759"/>
<dbReference type="OMA" id="SIMQLMY"/>
<dbReference type="GO" id="GO:0016020">
    <property type="term" value="C:membrane"/>
    <property type="evidence" value="ECO:0007669"/>
    <property type="project" value="InterPro"/>
</dbReference>
<evidence type="ECO:0000256" key="2">
    <source>
        <dbReference type="ARBA" id="ARBA00004922"/>
    </source>
</evidence>
<dbReference type="PANTHER" id="PTHR11742:SF6">
    <property type="entry name" value="MANNOSYL-OLIGOSACCHARIDE ALPHA-1,2-MANNOSIDASE IA-RELATED"/>
    <property type="match status" value="1"/>
</dbReference>
<evidence type="ECO:0008006" key="9">
    <source>
        <dbReference type="Google" id="ProtNLM"/>
    </source>
</evidence>
<dbReference type="GO" id="GO:0005509">
    <property type="term" value="F:calcium ion binding"/>
    <property type="evidence" value="ECO:0007669"/>
    <property type="project" value="InterPro"/>
</dbReference>
<keyword evidence="6" id="KW-1133">Transmembrane helix</keyword>
<dbReference type="InterPro" id="IPR001382">
    <property type="entry name" value="Glyco_hydro_47"/>
</dbReference>
<gene>
    <name evidence="7" type="ORF">AGABI1DRAFT_70315</name>
</gene>
<evidence type="ECO:0000256" key="5">
    <source>
        <dbReference type="ARBA" id="ARBA00023157"/>
    </source>
</evidence>
<reference evidence="8" key="1">
    <citation type="journal article" date="2012" name="Proc. Natl. Acad. Sci. U.S.A.">
        <title>Genome sequence of the button mushroom Agaricus bisporus reveals mechanisms governing adaptation to a humic-rich ecological niche.</title>
        <authorList>
            <person name="Morin E."/>
            <person name="Kohler A."/>
            <person name="Baker A.R."/>
            <person name="Foulongne-Oriol M."/>
            <person name="Lombard V."/>
            <person name="Nagy L.G."/>
            <person name="Ohm R.A."/>
            <person name="Patyshakuliyeva A."/>
            <person name="Brun A."/>
            <person name="Aerts A.L."/>
            <person name="Bailey A.M."/>
            <person name="Billette C."/>
            <person name="Coutinho P.M."/>
            <person name="Deakin G."/>
            <person name="Doddapaneni H."/>
            <person name="Floudas D."/>
            <person name="Grimwood J."/>
            <person name="Hilden K."/>
            <person name="Kuees U."/>
            <person name="LaButti K.M."/>
            <person name="Lapidus A."/>
            <person name="Lindquist E.A."/>
            <person name="Lucas S.M."/>
            <person name="Murat C."/>
            <person name="Riley R.W."/>
            <person name="Salamov A.A."/>
            <person name="Schmutz J."/>
            <person name="Subramanian V."/>
            <person name="Woesten H.A.B."/>
            <person name="Xu J."/>
            <person name="Eastwood D.C."/>
            <person name="Foster G.D."/>
            <person name="Sonnenberg A.S."/>
            <person name="Cullen D."/>
            <person name="de Vries R.P."/>
            <person name="Lundell T."/>
            <person name="Hibbett D.S."/>
            <person name="Henrissat B."/>
            <person name="Burton K.S."/>
            <person name="Kerrigan R.W."/>
            <person name="Challen M.P."/>
            <person name="Grigoriev I.V."/>
            <person name="Martin F."/>
        </authorList>
    </citation>
    <scope>NUCLEOTIDE SEQUENCE [LARGE SCALE GENOMIC DNA]</scope>
    <source>
        <strain evidence="8">JB137-S8 / ATCC MYA-4627 / FGSC 10392</strain>
    </source>
</reference>
<evidence type="ECO:0000313" key="8">
    <source>
        <dbReference type="Proteomes" id="UP000008493"/>
    </source>
</evidence>
<dbReference type="STRING" id="597362.K5W4U9"/>
<comment type="cofactor">
    <cofactor evidence="1">
        <name>Ca(2+)</name>
        <dbReference type="ChEBI" id="CHEBI:29108"/>
    </cofactor>
</comment>
<dbReference type="InParanoid" id="K5W4U9"/>
<evidence type="ECO:0000256" key="3">
    <source>
        <dbReference type="ARBA" id="ARBA00007658"/>
    </source>
</evidence>
<sequence length="250" mass="28190">MLSRFFFRVAVAAVLVVSLVALRFFFTGSHKLLYTDTYPFETGERLQQYIPPRPYPPPLRPDSSSDPWNQRAQRVRNAFVYAWQGYSKYAAGRDELTPIDGGSPIFFTSQDKYAPFFETTIRYLGGLLSAYALSGEPVFLSRADDLGRMLLPAFNTTSGLPRYAVNTVTGQIKDGWNPHVLYAEALSNQLEYKYLAHLTGRSEYFAKTESIMQLMYKAETTNGLYATMWNMQSGIPANKHFSVGAYADSA</sequence>
<dbReference type="PANTHER" id="PTHR11742">
    <property type="entry name" value="MANNOSYL-OLIGOSACCHARIDE ALPHA-1,2-MANNOSIDASE-RELATED"/>
    <property type="match status" value="1"/>
</dbReference>
<keyword evidence="6" id="KW-0812">Transmembrane</keyword>
<dbReference type="GO" id="GO:0005783">
    <property type="term" value="C:endoplasmic reticulum"/>
    <property type="evidence" value="ECO:0007669"/>
    <property type="project" value="TreeGrafter"/>
</dbReference>
<name>K5W4U9_AGABU</name>
<comment type="pathway">
    <text evidence="2">Protein modification; protein glycosylation.</text>
</comment>
<dbReference type="eggNOG" id="KOG2204">
    <property type="taxonomic scope" value="Eukaryota"/>
</dbReference>
<dbReference type="InterPro" id="IPR050749">
    <property type="entry name" value="Glycosyl_Hydrolase_47"/>
</dbReference>
<dbReference type="RefSeq" id="XP_007327282.1">
    <property type="nucleotide sequence ID" value="XM_007327220.1"/>
</dbReference>